<dbReference type="Proteomes" id="UP000436088">
    <property type="component" value="Unassembled WGS sequence"/>
</dbReference>
<keyword evidence="5" id="KW-0256">Endoplasmic reticulum</keyword>
<comment type="similarity">
    <text evidence="9">Belongs to the plant Proton pump-interactor protein family.</text>
</comment>
<dbReference type="GO" id="GO:0005886">
    <property type="term" value="C:plasma membrane"/>
    <property type="evidence" value="ECO:0007669"/>
    <property type="project" value="UniProtKB-SubCell"/>
</dbReference>
<proteinExistence type="inferred from homology"/>
<feature type="region of interest" description="Disordered" evidence="11">
    <location>
        <begin position="422"/>
        <end position="456"/>
    </location>
</feature>
<dbReference type="AlphaFoldDB" id="A0A6A3C7G1"/>
<dbReference type="PANTHER" id="PTHR32219">
    <property type="entry name" value="RNA-BINDING PROTEIN YLMH-RELATED"/>
    <property type="match status" value="1"/>
</dbReference>
<evidence type="ECO:0000256" key="12">
    <source>
        <dbReference type="SAM" id="Phobius"/>
    </source>
</evidence>
<feature type="transmembrane region" description="Helical" evidence="12">
    <location>
        <begin position="510"/>
        <end position="532"/>
    </location>
</feature>
<gene>
    <name evidence="13" type="ORF">F3Y22_tig00012370pilonHSYRG00095</name>
</gene>
<dbReference type="EMBL" id="VEPZ02000519">
    <property type="protein sequence ID" value="KAE8723498.1"/>
    <property type="molecule type" value="Genomic_DNA"/>
</dbReference>
<feature type="coiled-coil region" evidence="10">
    <location>
        <begin position="224"/>
        <end position="258"/>
    </location>
</feature>
<protein>
    <submittedName>
        <fullName evidence="13">Proton pump-interactor 1</fullName>
    </submittedName>
</protein>
<evidence type="ECO:0000256" key="6">
    <source>
        <dbReference type="ARBA" id="ARBA00022989"/>
    </source>
</evidence>
<evidence type="ECO:0000256" key="8">
    <source>
        <dbReference type="ARBA" id="ARBA00023136"/>
    </source>
</evidence>
<dbReference type="PANTHER" id="PTHR32219:SF2">
    <property type="entry name" value="PROTON PUMP-INTERACTOR 1"/>
    <property type="match status" value="1"/>
</dbReference>
<keyword evidence="7 10" id="KW-0175">Coiled coil</keyword>
<keyword evidence="8 12" id="KW-0472">Membrane</keyword>
<evidence type="ECO:0000313" key="13">
    <source>
        <dbReference type="EMBL" id="KAE8723498.1"/>
    </source>
</evidence>
<evidence type="ECO:0000313" key="14">
    <source>
        <dbReference type="Proteomes" id="UP000436088"/>
    </source>
</evidence>
<feature type="region of interest" description="Disordered" evidence="11">
    <location>
        <begin position="334"/>
        <end position="374"/>
    </location>
</feature>
<evidence type="ECO:0000256" key="2">
    <source>
        <dbReference type="ARBA" id="ARBA00004389"/>
    </source>
</evidence>
<dbReference type="InterPro" id="IPR055282">
    <property type="entry name" value="PPI1-4"/>
</dbReference>
<reference evidence="13" key="1">
    <citation type="submission" date="2019-09" db="EMBL/GenBank/DDBJ databases">
        <title>Draft genome information of white flower Hibiscus syriacus.</title>
        <authorList>
            <person name="Kim Y.-M."/>
        </authorList>
    </citation>
    <scope>NUCLEOTIDE SEQUENCE [LARGE SCALE GENOMIC DNA]</scope>
    <source>
        <strain evidence="13">YM2019G1</strain>
    </source>
</reference>
<keyword evidence="4 12" id="KW-0812">Transmembrane</keyword>
<dbReference type="GO" id="GO:0005789">
    <property type="term" value="C:endoplasmic reticulum membrane"/>
    <property type="evidence" value="ECO:0007669"/>
    <property type="project" value="UniProtKB-SubCell"/>
</dbReference>
<comment type="caution">
    <text evidence="13">The sequence shown here is derived from an EMBL/GenBank/DDBJ whole genome shotgun (WGS) entry which is preliminary data.</text>
</comment>
<sequence>MSSLTALGIAALLLFCLVAASIIISSFITFAIYKQMVAYEARICNHVQMPGTMINGSSSVVDNGFVLDVQVLEKVLPSIRDDEHQLKSGNRSICLDDYVVGESCRRFASERSELLSQQALGKLRNNRDVDGRVGTCSSEEELDFIIHGLQYRIQHESIPLTEEKQLLREIKQLEGTREQVIVNAEMRSKIQDSLVQKVIQDQVKLMGVDLNGVKKEQKAIWSKKRQIKGKLDVIENKMESLQKELEAVTQTRDEAYGNIQDLWKERDEGNAPFYQSRSAVNKAKMLAAGKDITALEEFSTAEVEKFMALWNGKKAFRDDYEKRILPSLDTRQLSRDGRIRNPDEKPLVSPEKPVQSETETILRPSVRQPKEEAKSEYSVVAEEISGSGKLQNDTSADKEVDEAKLKELKRQQEMEKAKHAMERKKLAEKAAEREKKAKKKAAAYPKDSSEAVAQDSETEKVDFTLDAPVTAPVSVKDKVPKENNARYRNRNKGLESLPRVMLKRRKSTNYWIWAAPAATMVLILLAMGYYYLV</sequence>
<feature type="compositionally biased region" description="Basic and acidic residues" evidence="11">
    <location>
        <begin position="334"/>
        <end position="346"/>
    </location>
</feature>
<evidence type="ECO:0000256" key="10">
    <source>
        <dbReference type="SAM" id="Coils"/>
    </source>
</evidence>
<evidence type="ECO:0000256" key="4">
    <source>
        <dbReference type="ARBA" id="ARBA00022692"/>
    </source>
</evidence>
<keyword evidence="3" id="KW-1003">Cell membrane</keyword>
<evidence type="ECO:0000256" key="7">
    <source>
        <dbReference type="ARBA" id="ARBA00023054"/>
    </source>
</evidence>
<comment type="subcellular location">
    <subcellularLocation>
        <location evidence="1">Cell membrane</location>
        <topology evidence="1">Single-pass membrane protein</topology>
    </subcellularLocation>
    <subcellularLocation>
        <location evidence="2">Endoplasmic reticulum membrane</location>
        <topology evidence="2">Single-pass membrane protein</topology>
    </subcellularLocation>
</comment>
<keyword evidence="14" id="KW-1185">Reference proteome</keyword>
<keyword evidence="6 12" id="KW-1133">Transmembrane helix</keyword>
<name>A0A6A3C7G1_HIBSY</name>
<feature type="compositionally biased region" description="Basic and acidic residues" evidence="11">
    <location>
        <begin position="422"/>
        <end position="435"/>
    </location>
</feature>
<evidence type="ECO:0000256" key="9">
    <source>
        <dbReference type="ARBA" id="ARBA00038080"/>
    </source>
</evidence>
<evidence type="ECO:0000256" key="5">
    <source>
        <dbReference type="ARBA" id="ARBA00022824"/>
    </source>
</evidence>
<organism evidence="13 14">
    <name type="scientific">Hibiscus syriacus</name>
    <name type="common">Rose of Sharon</name>
    <dbReference type="NCBI Taxonomy" id="106335"/>
    <lineage>
        <taxon>Eukaryota</taxon>
        <taxon>Viridiplantae</taxon>
        <taxon>Streptophyta</taxon>
        <taxon>Embryophyta</taxon>
        <taxon>Tracheophyta</taxon>
        <taxon>Spermatophyta</taxon>
        <taxon>Magnoliopsida</taxon>
        <taxon>eudicotyledons</taxon>
        <taxon>Gunneridae</taxon>
        <taxon>Pentapetalae</taxon>
        <taxon>rosids</taxon>
        <taxon>malvids</taxon>
        <taxon>Malvales</taxon>
        <taxon>Malvaceae</taxon>
        <taxon>Malvoideae</taxon>
        <taxon>Hibiscus</taxon>
    </lineage>
</organism>
<accession>A0A6A3C7G1</accession>
<evidence type="ECO:0000256" key="3">
    <source>
        <dbReference type="ARBA" id="ARBA00022475"/>
    </source>
</evidence>
<evidence type="ECO:0000256" key="1">
    <source>
        <dbReference type="ARBA" id="ARBA00004162"/>
    </source>
</evidence>
<evidence type="ECO:0000256" key="11">
    <source>
        <dbReference type="SAM" id="MobiDB-lite"/>
    </source>
</evidence>